<name>A0ABR1D8D9_NECAM</name>
<dbReference type="EMBL" id="JAVFWL010000003">
    <property type="protein sequence ID" value="KAK6746130.1"/>
    <property type="molecule type" value="Genomic_DNA"/>
</dbReference>
<gene>
    <name evidence="1" type="primary">Necator_chrIII.g13085</name>
    <name evidence="1" type="ORF">RB195_012318</name>
</gene>
<evidence type="ECO:0000313" key="2">
    <source>
        <dbReference type="Proteomes" id="UP001303046"/>
    </source>
</evidence>
<protein>
    <submittedName>
        <fullName evidence="1">Uncharacterized protein</fullName>
    </submittedName>
</protein>
<keyword evidence="2" id="KW-1185">Reference proteome</keyword>
<proteinExistence type="predicted"/>
<comment type="caution">
    <text evidence="1">The sequence shown here is derived from an EMBL/GenBank/DDBJ whole genome shotgun (WGS) entry which is preliminary data.</text>
</comment>
<sequence>MEGSSKKKHAFSSPTACWGALKTLYHDFDDVEVSEGQYRKHPSKQKIQKGRTDLGLFFHKRRIVIFGLN</sequence>
<accession>A0ABR1D8D9</accession>
<evidence type="ECO:0000313" key="1">
    <source>
        <dbReference type="EMBL" id="KAK6746130.1"/>
    </source>
</evidence>
<dbReference type="Proteomes" id="UP001303046">
    <property type="component" value="Unassembled WGS sequence"/>
</dbReference>
<reference evidence="1 2" key="1">
    <citation type="submission" date="2023-08" db="EMBL/GenBank/DDBJ databases">
        <title>A Necator americanus chromosomal reference genome.</title>
        <authorList>
            <person name="Ilik V."/>
            <person name="Petrzelkova K.J."/>
            <person name="Pardy F."/>
            <person name="Fuh T."/>
            <person name="Niatou-Singa F.S."/>
            <person name="Gouil Q."/>
            <person name="Baker L."/>
            <person name="Ritchie M.E."/>
            <person name="Jex A.R."/>
            <person name="Gazzola D."/>
            <person name="Li H."/>
            <person name="Toshio Fujiwara R."/>
            <person name="Zhan B."/>
            <person name="Aroian R.V."/>
            <person name="Pafco B."/>
            <person name="Schwarz E.M."/>
        </authorList>
    </citation>
    <scope>NUCLEOTIDE SEQUENCE [LARGE SCALE GENOMIC DNA]</scope>
    <source>
        <strain evidence="1 2">Aroian</strain>
        <tissue evidence="1">Whole animal</tissue>
    </source>
</reference>
<organism evidence="1 2">
    <name type="scientific">Necator americanus</name>
    <name type="common">Human hookworm</name>
    <dbReference type="NCBI Taxonomy" id="51031"/>
    <lineage>
        <taxon>Eukaryota</taxon>
        <taxon>Metazoa</taxon>
        <taxon>Ecdysozoa</taxon>
        <taxon>Nematoda</taxon>
        <taxon>Chromadorea</taxon>
        <taxon>Rhabditida</taxon>
        <taxon>Rhabditina</taxon>
        <taxon>Rhabditomorpha</taxon>
        <taxon>Strongyloidea</taxon>
        <taxon>Ancylostomatidae</taxon>
        <taxon>Bunostominae</taxon>
        <taxon>Necator</taxon>
    </lineage>
</organism>